<evidence type="ECO:0000256" key="3">
    <source>
        <dbReference type="SAM" id="Coils"/>
    </source>
</evidence>
<organism evidence="7 8">
    <name type="scientific">Altericroceibacterium spongiae</name>
    <dbReference type="NCBI Taxonomy" id="2320269"/>
    <lineage>
        <taxon>Bacteria</taxon>
        <taxon>Pseudomonadati</taxon>
        <taxon>Pseudomonadota</taxon>
        <taxon>Alphaproteobacteria</taxon>
        <taxon>Sphingomonadales</taxon>
        <taxon>Erythrobacteraceae</taxon>
        <taxon>Altericroceibacterium</taxon>
    </lineage>
</organism>
<dbReference type="GO" id="GO:0004715">
    <property type="term" value="F:non-membrane spanning protein tyrosine kinase activity"/>
    <property type="evidence" value="ECO:0007669"/>
    <property type="project" value="UniProtKB-EC"/>
</dbReference>
<evidence type="ECO:0000256" key="1">
    <source>
        <dbReference type="ARBA" id="ARBA00022741"/>
    </source>
</evidence>
<evidence type="ECO:0000256" key="2">
    <source>
        <dbReference type="ARBA" id="ARBA00022840"/>
    </source>
</evidence>
<comment type="caution">
    <text evidence="7">The sequence shown here is derived from an EMBL/GenBank/DDBJ whole genome shotgun (WGS) entry which is preliminary data.</text>
</comment>
<dbReference type="EMBL" id="RAPF01000005">
    <property type="protein sequence ID" value="RKF20660.1"/>
    <property type="molecule type" value="Genomic_DNA"/>
</dbReference>
<dbReference type="CDD" id="cd05387">
    <property type="entry name" value="BY-kinase"/>
    <property type="match status" value="1"/>
</dbReference>
<dbReference type="Gene3D" id="3.40.50.300">
    <property type="entry name" value="P-loop containing nucleotide triphosphate hydrolases"/>
    <property type="match status" value="1"/>
</dbReference>
<dbReference type="Proteomes" id="UP000284395">
    <property type="component" value="Unassembled WGS sequence"/>
</dbReference>
<dbReference type="SUPFAM" id="SSF52540">
    <property type="entry name" value="P-loop containing nucleoside triphosphate hydrolases"/>
    <property type="match status" value="1"/>
</dbReference>
<feature type="coiled-coil region" evidence="3">
    <location>
        <begin position="213"/>
        <end position="240"/>
    </location>
</feature>
<dbReference type="EC" id="2.7.10.2" evidence="7"/>
<dbReference type="PANTHER" id="PTHR32309:SF13">
    <property type="entry name" value="FERRIC ENTEROBACTIN TRANSPORT PROTEIN FEPE"/>
    <property type="match status" value="1"/>
</dbReference>
<dbReference type="NCBIfam" id="TIGR01007">
    <property type="entry name" value="eps_fam"/>
    <property type="match status" value="1"/>
</dbReference>
<evidence type="ECO:0000313" key="8">
    <source>
        <dbReference type="Proteomes" id="UP000284395"/>
    </source>
</evidence>
<dbReference type="GO" id="GO:0005886">
    <property type="term" value="C:plasma membrane"/>
    <property type="evidence" value="ECO:0007669"/>
    <property type="project" value="TreeGrafter"/>
</dbReference>
<dbReference type="InterPro" id="IPR032807">
    <property type="entry name" value="GNVR"/>
</dbReference>
<feature type="region of interest" description="Disordered" evidence="4">
    <location>
        <begin position="1"/>
        <end position="28"/>
    </location>
</feature>
<name>A0A420EJ12_9SPHN</name>
<feature type="domain" description="Tyrosine-protein kinase G-rich" evidence="6">
    <location>
        <begin position="398"/>
        <end position="470"/>
    </location>
</feature>
<dbReference type="AlphaFoldDB" id="A0A420EJ12"/>
<protein>
    <submittedName>
        <fullName evidence="7">Polysaccharide biosynthesis tyrosine autokinase</fullName>
        <ecNumber evidence="7">2.7.10.2</ecNumber>
    </submittedName>
</protein>
<dbReference type="InterPro" id="IPR005702">
    <property type="entry name" value="Wzc-like_C"/>
</dbReference>
<dbReference type="InterPro" id="IPR050445">
    <property type="entry name" value="Bact_polysacc_biosynth/exp"/>
</dbReference>
<dbReference type="InterPro" id="IPR027417">
    <property type="entry name" value="P-loop_NTPase"/>
</dbReference>
<evidence type="ECO:0000313" key="7">
    <source>
        <dbReference type="EMBL" id="RKF20660.1"/>
    </source>
</evidence>
<keyword evidence="3" id="KW-0175">Coiled coil</keyword>
<keyword evidence="8" id="KW-1185">Reference proteome</keyword>
<dbReference type="PANTHER" id="PTHR32309">
    <property type="entry name" value="TYROSINE-PROTEIN KINASE"/>
    <property type="match status" value="1"/>
</dbReference>
<keyword evidence="5" id="KW-1133">Transmembrane helix</keyword>
<evidence type="ECO:0000256" key="4">
    <source>
        <dbReference type="SAM" id="MobiDB-lite"/>
    </source>
</evidence>
<dbReference type="GO" id="GO:0005524">
    <property type="term" value="F:ATP binding"/>
    <property type="evidence" value="ECO:0007669"/>
    <property type="project" value="UniProtKB-KW"/>
</dbReference>
<dbReference type="Pfam" id="PF13807">
    <property type="entry name" value="GNVR"/>
    <property type="match status" value="1"/>
</dbReference>
<keyword evidence="7" id="KW-0418">Kinase</keyword>
<evidence type="ECO:0000259" key="6">
    <source>
        <dbReference type="Pfam" id="PF13807"/>
    </source>
</evidence>
<reference evidence="7 8" key="1">
    <citation type="submission" date="2018-09" db="EMBL/GenBank/DDBJ databases">
        <title>Altererythrobacter spongiae sp. nov., isolated from a marine sponge.</title>
        <authorList>
            <person name="Zhuang L."/>
            <person name="Luo L."/>
        </authorList>
    </citation>
    <scope>NUCLEOTIDE SEQUENCE [LARGE SCALE GENOMIC DNA]</scope>
    <source>
        <strain evidence="7 8">HN-Y73</strain>
    </source>
</reference>
<keyword evidence="5" id="KW-0812">Transmembrane</keyword>
<proteinExistence type="predicted"/>
<gene>
    <name evidence="7" type="ORF">D6851_11045</name>
</gene>
<keyword evidence="7" id="KW-0808">Transferase</keyword>
<keyword evidence="1" id="KW-0547">Nucleotide-binding</keyword>
<keyword evidence="5" id="KW-0472">Membrane</keyword>
<accession>A0A420EJ12</accession>
<dbReference type="OrthoDB" id="230260at2"/>
<keyword evidence="2" id="KW-0067">ATP-binding</keyword>
<sequence length="740" mass="81218">MAQPAETNCPDKNRSDGGFSETTSQFPSKARIRQSGLPDIWPYIRRQRRDILVILCCTFALGAIFHFMRTPQYRSEASLEVTKVQPFPVETITSPAGTDIEKRFLHTQGEILQSRALAERVAERLNMLKDDAVLIALTGGRANDSRDAEHRKNRVIQKLREGLSVHLSDKSQIIGLSFESPDPALSRAVTNAYIAAFVTANVQQQFDSTRYAQRLLTERLREMRKELAYAEKALNKYARQHDLLRAGGTAMGEADDTQQSMLGAALGQINEVLGEARAARIEAQSRWEAVVDSDPLTSPEVLASPAIQQLLQRQANVEAELEKGNAIYLPDHPDIRRLQAERKALKSQISRLANTIRASIGETYQAALTRENELVMQLRNLRGESLDENDASVAYNILAREAAAKRSQYRALLDRYNGLNNSSNTVQNNIAVIDEASLSMEPSSPRLLISGAVALMAGFALAAVWTLWRSQGDDTLRMSQDLSDKIGLPVLGMIPASEAGLSPMQELENGRSALSEAYNALRTALTHSTAKGLPPVLLITSVQAGEGKSVTSYAIALAFARLGVNTLLVDVDLRRPALHHLLDCLNDDGLSRALEEGVDPLGFIKPAGKNHLFRLTAGPVPDNPTDLLSDPRFETFLDNARLYHEVVILDGPPVVGLADAPIIGSLADGTILVTEANRTTIRACETAAERLRCANNYLLGTVLTKFTARSVGRHLSYQDREYWRYGVGARAFDAVPAGRV</sequence>
<feature type="transmembrane region" description="Helical" evidence="5">
    <location>
        <begin position="51"/>
        <end position="68"/>
    </location>
</feature>
<evidence type="ECO:0000256" key="5">
    <source>
        <dbReference type="SAM" id="Phobius"/>
    </source>
</evidence>